<evidence type="ECO:0000256" key="2">
    <source>
        <dbReference type="ARBA" id="ARBA00023026"/>
    </source>
</evidence>
<dbReference type="EMBL" id="JAVDYG010000001">
    <property type="protein sequence ID" value="MDR7363894.1"/>
    <property type="molecule type" value="Genomic_DNA"/>
</dbReference>
<organism evidence="3 4">
    <name type="scientific">Nocardioides marmoribigeumensis</name>
    <dbReference type="NCBI Taxonomy" id="433649"/>
    <lineage>
        <taxon>Bacteria</taxon>
        <taxon>Bacillati</taxon>
        <taxon>Actinomycetota</taxon>
        <taxon>Actinomycetes</taxon>
        <taxon>Propionibacteriales</taxon>
        <taxon>Nocardioidaceae</taxon>
        <taxon>Nocardioides</taxon>
    </lineage>
</organism>
<comment type="caution">
    <text evidence="3">The sequence shown here is derived from an EMBL/GenBank/DDBJ whole genome shotgun (WGS) entry which is preliminary data.</text>
</comment>
<accession>A0ABU2BZV3</accession>
<proteinExistence type="predicted"/>
<dbReference type="Pfam" id="PF04185">
    <property type="entry name" value="Phosphoesterase"/>
    <property type="match status" value="1"/>
</dbReference>
<evidence type="ECO:0000313" key="3">
    <source>
        <dbReference type="EMBL" id="MDR7363894.1"/>
    </source>
</evidence>
<keyword evidence="2" id="KW-0843">Virulence</keyword>
<evidence type="ECO:0000313" key="4">
    <source>
        <dbReference type="Proteomes" id="UP001183648"/>
    </source>
</evidence>
<evidence type="ECO:0008006" key="5">
    <source>
        <dbReference type="Google" id="ProtNLM"/>
    </source>
</evidence>
<dbReference type="PANTHER" id="PTHR31956:SF8">
    <property type="entry name" value="ACID PHOSPHATASE PHOA (AFU_ORTHOLOGUE AFUA_1G03570)"/>
    <property type="match status" value="1"/>
</dbReference>
<sequence>MTRTLRPVVLLLSLAIAAAAVLVLVVTPSRSQASVRPLGVAARMRSAARASAPSISRYVPPVRHVFVINLENKGYDKTWGPGSKAPYLATTLRRKGVLLNAYHGTAHNSQPNYVAQVSGQGPNPDMQADCQVFSPFQGSGTEAPGQYRGVGCVFPRTVRNIGRQLTAHSLSWKGYMEGMSRACQHPAVGSQDPTQKATATHAYAVRHNPFMYFRSIIDHPAYCRRHVVPLARLRTDLERVRTTPHLTYITPDLCHDGHDAPCANGEPGGLVSVNRFMRRWVPRILQSPAYRRNGMLVITADEADSPQSDASACCGDDGPTTNSPLPGISGFGGGTIGALVISRWTRANTWSSTPYNHYSLLASLEEVFRLPKLGYAARAGRDRFGLDVYNNGWQLR</sequence>
<keyword evidence="4" id="KW-1185">Reference proteome</keyword>
<dbReference type="InterPro" id="IPR007312">
    <property type="entry name" value="Phosphoesterase"/>
</dbReference>
<keyword evidence="1" id="KW-0378">Hydrolase</keyword>
<reference evidence="3 4" key="1">
    <citation type="submission" date="2023-07" db="EMBL/GenBank/DDBJ databases">
        <title>Sequencing the genomes of 1000 actinobacteria strains.</title>
        <authorList>
            <person name="Klenk H.-P."/>
        </authorList>
    </citation>
    <scope>NUCLEOTIDE SEQUENCE [LARGE SCALE GENOMIC DNA]</scope>
    <source>
        <strain evidence="3 4">DSM 19426</strain>
    </source>
</reference>
<evidence type="ECO:0000256" key="1">
    <source>
        <dbReference type="ARBA" id="ARBA00022801"/>
    </source>
</evidence>
<dbReference type="PANTHER" id="PTHR31956">
    <property type="entry name" value="NON-SPECIFIC PHOSPHOLIPASE C4-RELATED"/>
    <property type="match status" value="1"/>
</dbReference>
<dbReference type="InterPro" id="IPR017850">
    <property type="entry name" value="Alkaline_phosphatase_core_sf"/>
</dbReference>
<name>A0ABU2BZV3_9ACTN</name>
<protein>
    <recommendedName>
        <fullName evidence="5">Phosphoesterase</fullName>
    </recommendedName>
</protein>
<dbReference type="RefSeq" id="WP_310304814.1">
    <property type="nucleotide sequence ID" value="NZ_BAAAPS010000005.1"/>
</dbReference>
<gene>
    <name evidence="3" type="ORF">J2S63_003447</name>
</gene>
<dbReference type="Gene3D" id="3.40.720.10">
    <property type="entry name" value="Alkaline Phosphatase, subunit A"/>
    <property type="match status" value="1"/>
</dbReference>
<dbReference type="Proteomes" id="UP001183648">
    <property type="component" value="Unassembled WGS sequence"/>
</dbReference>